<dbReference type="SUPFAM" id="SSF52833">
    <property type="entry name" value="Thioredoxin-like"/>
    <property type="match status" value="1"/>
</dbReference>
<reference evidence="4 5" key="1">
    <citation type="journal article" date="2007" name="Nature">
        <title>Evolution of genes and genomes on the Drosophila phylogeny.</title>
        <authorList>
            <consortium name="Drosophila 12 Genomes Consortium"/>
            <person name="Clark A.G."/>
            <person name="Eisen M.B."/>
            <person name="Smith D.R."/>
            <person name="Bergman C.M."/>
            <person name="Oliver B."/>
            <person name="Markow T.A."/>
            <person name="Kaufman T.C."/>
            <person name="Kellis M."/>
            <person name="Gelbart W."/>
            <person name="Iyer V.N."/>
            <person name="Pollard D.A."/>
            <person name="Sackton T.B."/>
            <person name="Larracuente A.M."/>
            <person name="Singh N.D."/>
            <person name="Abad J.P."/>
            <person name="Abt D.N."/>
            <person name="Adryan B."/>
            <person name="Aguade M."/>
            <person name="Akashi H."/>
            <person name="Anderson W.W."/>
            <person name="Aquadro C.F."/>
            <person name="Ardell D.H."/>
            <person name="Arguello R."/>
            <person name="Artieri C.G."/>
            <person name="Barbash D.A."/>
            <person name="Barker D."/>
            <person name="Barsanti P."/>
            <person name="Batterham P."/>
            <person name="Batzoglou S."/>
            <person name="Begun D."/>
            <person name="Bhutkar A."/>
            <person name="Blanco E."/>
            <person name="Bosak S.A."/>
            <person name="Bradley R.K."/>
            <person name="Brand A.D."/>
            <person name="Brent M.R."/>
            <person name="Brooks A.N."/>
            <person name="Brown R.H."/>
            <person name="Butlin R.K."/>
            <person name="Caggese C."/>
            <person name="Calvi B.R."/>
            <person name="Bernardo de Carvalho A."/>
            <person name="Caspi A."/>
            <person name="Castrezana S."/>
            <person name="Celniker S.E."/>
            <person name="Chang J.L."/>
            <person name="Chapple C."/>
            <person name="Chatterji S."/>
            <person name="Chinwalla A."/>
            <person name="Civetta A."/>
            <person name="Clifton S.W."/>
            <person name="Comeron J.M."/>
            <person name="Costello J.C."/>
            <person name="Coyne J.A."/>
            <person name="Daub J."/>
            <person name="David R.G."/>
            <person name="Delcher A.L."/>
            <person name="Delehaunty K."/>
            <person name="Do C.B."/>
            <person name="Ebling H."/>
            <person name="Edwards K."/>
            <person name="Eickbush T."/>
            <person name="Evans J.D."/>
            <person name="Filipski A."/>
            <person name="Findeiss S."/>
            <person name="Freyhult E."/>
            <person name="Fulton L."/>
            <person name="Fulton R."/>
            <person name="Garcia A.C."/>
            <person name="Gardiner A."/>
            <person name="Garfield D.A."/>
            <person name="Garvin B.E."/>
            <person name="Gibson G."/>
            <person name="Gilbert D."/>
            <person name="Gnerre S."/>
            <person name="Godfrey J."/>
            <person name="Good R."/>
            <person name="Gotea V."/>
            <person name="Gravely B."/>
            <person name="Greenberg A.J."/>
            <person name="Griffiths-Jones S."/>
            <person name="Gross S."/>
            <person name="Guigo R."/>
            <person name="Gustafson E.A."/>
            <person name="Haerty W."/>
            <person name="Hahn M.W."/>
            <person name="Halligan D.L."/>
            <person name="Halpern A.L."/>
            <person name="Halter G.M."/>
            <person name="Han M.V."/>
            <person name="Heger A."/>
            <person name="Hillier L."/>
            <person name="Hinrichs A.S."/>
            <person name="Holmes I."/>
            <person name="Hoskins R.A."/>
            <person name="Hubisz M.J."/>
            <person name="Hultmark D."/>
            <person name="Huntley M.A."/>
            <person name="Jaffe D.B."/>
            <person name="Jagadeeshan S."/>
            <person name="Jeck W.R."/>
            <person name="Johnson J."/>
            <person name="Jones C.D."/>
            <person name="Jordan W.C."/>
            <person name="Karpen G.H."/>
            <person name="Kataoka E."/>
            <person name="Keightley P.D."/>
            <person name="Kheradpour P."/>
            <person name="Kirkness E.F."/>
            <person name="Koerich L.B."/>
            <person name="Kristiansen K."/>
            <person name="Kudrna D."/>
            <person name="Kulathinal R.J."/>
            <person name="Kumar S."/>
            <person name="Kwok R."/>
            <person name="Lander E."/>
            <person name="Langley C.H."/>
            <person name="Lapoint R."/>
            <person name="Lazzaro B.P."/>
            <person name="Lee S.J."/>
            <person name="Levesque L."/>
            <person name="Li R."/>
            <person name="Lin C.F."/>
            <person name="Lin M.F."/>
            <person name="Lindblad-Toh K."/>
            <person name="Llopart A."/>
            <person name="Long M."/>
            <person name="Low L."/>
            <person name="Lozovsky E."/>
            <person name="Lu J."/>
            <person name="Luo M."/>
            <person name="Machado C.A."/>
            <person name="Makalowski W."/>
            <person name="Marzo M."/>
            <person name="Matsuda M."/>
            <person name="Matzkin L."/>
            <person name="McAllister B."/>
            <person name="McBride C.S."/>
            <person name="McKernan B."/>
            <person name="McKernan K."/>
            <person name="Mendez-Lago M."/>
            <person name="Minx P."/>
            <person name="Mollenhauer M.U."/>
            <person name="Montooth K."/>
            <person name="Mount S.M."/>
            <person name="Mu X."/>
            <person name="Myers E."/>
            <person name="Negre B."/>
            <person name="Newfeld S."/>
            <person name="Nielsen R."/>
            <person name="Noor M.A."/>
            <person name="O'Grady P."/>
            <person name="Pachter L."/>
            <person name="Papaceit M."/>
            <person name="Parisi M.J."/>
            <person name="Parisi M."/>
            <person name="Parts L."/>
            <person name="Pedersen J.S."/>
            <person name="Pesole G."/>
            <person name="Phillippy A.M."/>
            <person name="Ponting C.P."/>
            <person name="Pop M."/>
            <person name="Porcelli D."/>
            <person name="Powell J.R."/>
            <person name="Prohaska S."/>
            <person name="Pruitt K."/>
            <person name="Puig M."/>
            <person name="Quesneville H."/>
            <person name="Ram K.R."/>
            <person name="Rand D."/>
            <person name="Rasmussen M.D."/>
            <person name="Reed L.K."/>
            <person name="Reenan R."/>
            <person name="Reily A."/>
            <person name="Remington K.A."/>
            <person name="Rieger T.T."/>
            <person name="Ritchie M.G."/>
            <person name="Robin C."/>
            <person name="Rogers Y.H."/>
            <person name="Rohde C."/>
            <person name="Rozas J."/>
            <person name="Rubenfield M.J."/>
            <person name="Ruiz A."/>
            <person name="Russo S."/>
            <person name="Salzberg S.L."/>
            <person name="Sanchez-Gracia A."/>
            <person name="Saranga D.J."/>
            <person name="Sato H."/>
            <person name="Schaeffer S.W."/>
            <person name="Schatz M.C."/>
            <person name="Schlenke T."/>
            <person name="Schwartz R."/>
            <person name="Segarra C."/>
            <person name="Singh R.S."/>
            <person name="Sirot L."/>
            <person name="Sirota M."/>
            <person name="Sisneros N.B."/>
            <person name="Smith C.D."/>
            <person name="Smith T.F."/>
            <person name="Spieth J."/>
            <person name="Stage D.E."/>
            <person name="Stark A."/>
            <person name="Stephan W."/>
            <person name="Strausberg R.L."/>
            <person name="Strempel S."/>
            <person name="Sturgill D."/>
            <person name="Sutton G."/>
            <person name="Sutton G.G."/>
            <person name="Tao W."/>
            <person name="Teichmann S."/>
            <person name="Tobari Y.N."/>
            <person name="Tomimura Y."/>
            <person name="Tsolas J.M."/>
            <person name="Valente V.L."/>
            <person name="Venter E."/>
            <person name="Venter J.C."/>
            <person name="Vicario S."/>
            <person name="Vieira F.G."/>
            <person name="Vilella A.J."/>
            <person name="Villasante A."/>
            <person name="Walenz B."/>
            <person name="Wang J."/>
            <person name="Wasserman M."/>
            <person name="Watts T."/>
            <person name="Wilson D."/>
            <person name="Wilson R.K."/>
            <person name="Wing R.A."/>
            <person name="Wolfner M.F."/>
            <person name="Wong A."/>
            <person name="Wong G.K."/>
            <person name="Wu C.I."/>
            <person name="Wu G."/>
            <person name="Yamamoto D."/>
            <person name="Yang H.P."/>
            <person name="Yang S.P."/>
            <person name="Yorke J.A."/>
            <person name="Yoshida K."/>
            <person name="Zdobnov E."/>
            <person name="Zhang P."/>
            <person name="Zhang Y."/>
            <person name="Zimin A.V."/>
            <person name="Baldwin J."/>
            <person name="Abdouelleil A."/>
            <person name="Abdulkadir J."/>
            <person name="Abebe A."/>
            <person name="Abera B."/>
            <person name="Abreu J."/>
            <person name="Acer S.C."/>
            <person name="Aftuck L."/>
            <person name="Alexander A."/>
            <person name="An P."/>
            <person name="Anderson E."/>
            <person name="Anderson S."/>
            <person name="Arachi H."/>
            <person name="Azer M."/>
            <person name="Bachantsang P."/>
            <person name="Barry A."/>
            <person name="Bayul T."/>
            <person name="Berlin A."/>
            <person name="Bessette D."/>
            <person name="Bloom T."/>
            <person name="Blye J."/>
            <person name="Boguslavskiy L."/>
            <person name="Bonnet C."/>
            <person name="Boukhgalter B."/>
            <person name="Bourzgui I."/>
            <person name="Brown A."/>
            <person name="Cahill P."/>
            <person name="Channer S."/>
            <person name="Cheshatsang Y."/>
            <person name="Chuda L."/>
            <person name="Citroen M."/>
            <person name="Collymore A."/>
            <person name="Cooke P."/>
            <person name="Costello M."/>
            <person name="D'Aco K."/>
            <person name="Daza R."/>
            <person name="De Haan G."/>
            <person name="DeGray S."/>
            <person name="DeMaso C."/>
            <person name="Dhargay N."/>
            <person name="Dooley K."/>
            <person name="Dooley E."/>
            <person name="Doricent M."/>
            <person name="Dorje P."/>
            <person name="Dorjee K."/>
            <person name="Dupes A."/>
            <person name="Elong R."/>
            <person name="Falk J."/>
            <person name="Farina A."/>
            <person name="Faro S."/>
            <person name="Ferguson D."/>
            <person name="Fisher S."/>
            <person name="Foley C.D."/>
            <person name="Franke A."/>
            <person name="Friedrich D."/>
            <person name="Gadbois L."/>
            <person name="Gearin G."/>
            <person name="Gearin C.R."/>
            <person name="Giannoukos G."/>
            <person name="Goode T."/>
            <person name="Graham J."/>
            <person name="Grandbois E."/>
            <person name="Grewal S."/>
            <person name="Gyaltsen K."/>
            <person name="Hafez N."/>
            <person name="Hagos B."/>
            <person name="Hall J."/>
            <person name="Henson C."/>
            <person name="Hollinger A."/>
            <person name="Honan T."/>
            <person name="Huard M.D."/>
            <person name="Hughes L."/>
            <person name="Hurhula B."/>
            <person name="Husby M.E."/>
            <person name="Kamat A."/>
            <person name="Kanga B."/>
            <person name="Kashin S."/>
            <person name="Khazanovich D."/>
            <person name="Kisner P."/>
            <person name="Lance K."/>
            <person name="Lara M."/>
            <person name="Lee W."/>
            <person name="Lennon N."/>
            <person name="Letendre F."/>
            <person name="LeVine R."/>
            <person name="Lipovsky A."/>
            <person name="Liu X."/>
            <person name="Liu J."/>
            <person name="Liu S."/>
            <person name="Lokyitsang T."/>
            <person name="Lokyitsang Y."/>
            <person name="Lubonja R."/>
            <person name="Lui A."/>
            <person name="MacDonald P."/>
            <person name="Magnisalis V."/>
            <person name="Maru K."/>
            <person name="Matthews C."/>
            <person name="McCusker W."/>
            <person name="McDonough S."/>
            <person name="Mehta T."/>
            <person name="Meldrim J."/>
            <person name="Meneus L."/>
            <person name="Mihai O."/>
            <person name="Mihalev A."/>
            <person name="Mihova T."/>
            <person name="Mittelman R."/>
            <person name="Mlenga V."/>
            <person name="Montmayeur A."/>
            <person name="Mulrain L."/>
            <person name="Navidi A."/>
            <person name="Naylor J."/>
            <person name="Negash T."/>
            <person name="Nguyen T."/>
            <person name="Nguyen N."/>
            <person name="Nicol R."/>
            <person name="Norbu C."/>
            <person name="Norbu N."/>
            <person name="Novod N."/>
            <person name="O'Neill B."/>
            <person name="Osman S."/>
            <person name="Markiewicz E."/>
            <person name="Oyono O.L."/>
            <person name="Patti C."/>
            <person name="Phunkhang P."/>
            <person name="Pierre F."/>
            <person name="Priest M."/>
            <person name="Raghuraman S."/>
            <person name="Rege F."/>
            <person name="Reyes R."/>
            <person name="Rise C."/>
            <person name="Rogov P."/>
            <person name="Ross K."/>
            <person name="Ryan E."/>
            <person name="Settipalli S."/>
            <person name="Shea T."/>
            <person name="Sherpa N."/>
            <person name="Shi L."/>
            <person name="Shih D."/>
            <person name="Sparrow T."/>
            <person name="Spaulding J."/>
            <person name="Stalker J."/>
            <person name="Stange-Thomann N."/>
            <person name="Stavropoulos S."/>
            <person name="Stone C."/>
            <person name="Strader C."/>
            <person name="Tesfaye S."/>
            <person name="Thomson T."/>
            <person name="Thoulutsang Y."/>
            <person name="Thoulutsang D."/>
            <person name="Topham K."/>
            <person name="Topping I."/>
            <person name="Tsamla T."/>
            <person name="Vassiliev H."/>
            <person name="Vo A."/>
            <person name="Wangchuk T."/>
            <person name="Wangdi T."/>
            <person name="Weiand M."/>
            <person name="Wilkinson J."/>
            <person name="Wilson A."/>
            <person name="Yadav S."/>
            <person name="Young G."/>
            <person name="Yu Q."/>
            <person name="Zembek L."/>
            <person name="Zhong D."/>
            <person name="Zimmer A."/>
            <person name="Zwirko Z."/>
            <person name="Jaffe D.B."/>
            <person name="Alvarez P."/>
            <person name="Brockman W."/>
            <person name="Butler J."/>
            <person name="Chin C."/>
            <person name="Gnerre S."/>
            <person name="Grabherr M."/>
            <person name="Kleber M."/>
            <person name="Mauceli E."/>
            <person name="MacCallum I."/>
        </authorList>
    </citation>
    <scope>NUCLEOTIDE SEQUENCE [LARGE SCALE GENOMIC DNA]</scope>
    <source>
        <strain evidence="5">Tucson 14030-0811.24</strain>
    </source>
</reference>
<dbReference type="PROSITE" id="PS50405">
    <property type="entry name" value="GST_CTER"/>
    <property type="match status" value="1"/>
</dbReference>
<dbReference type="SFLD" id="SFLDS00019">
    <property type="entry name" value="Glutathione_Transferase_(cytos"/>
    <property type="match status" value="1"/>
</dbReference>
<dbReference type="STRING" id="7260.B4NN04"/>
<proteinExistence type="predicted"/>
<protein>
    <recommendedName>
        <fullName evidence="6">Glutathione transferase</fullName>
    </recommendedName>
</protein>
<dbReference type="AlphaFoldDB" id="B4NN04"/>
<dbReference type="PROSITE" id="PS50404">
    <property type="entry name" value="GST_NTER"/>
    <property type="match status" value="1"/>
</dbReference>
<gene>
    <name evidence="4" type="primary">Dwil\GK22981</name>
    <name evidence="4" type="ORF">Dwil_GK22981</name>
</gene>
<dbReference type="InterPro" id="IPR036249">
    <property type="entry name" value="Thioredoxin-like_sf"/>
</dbReference>
<organism evidence="4 5">
    <name type="scientific">Drosophila willistoni</name>
    <name type="common">Fruit fly</name>
    <dbReference type="NCBI Taxonomy" id="7260"/>
    <lineage>
        <taxon>Eukaryota</taxon>
        <taxon>Metazoa</taxon>
        <taxon>Ecdysozoa</taxon>
        <taxon>Arthropoda</taxon>
        <taxon>Hexapoda</taxon>
        <taxon>Insecta</taxon>
        <taxon>Pterygota</taxon>
        <taxon>Neoptera</taxon>
        <taxon>Endopterygota</taxon>
        <taxon>Diptera</taxon>
        <taxon>Brachycera</taxon>
        <taxon>Muscomorpha</taxon>
        <taxon>Ephydroidea</taxon>
        <taxon>Drosophilidae</taxon>
        <taxon>Drosophila</taxon>
        <taxon>Sophophora</taxon>
    </lineage>
</organism>
<dbReference type="Gene3D" id="1.20.1050.10">
    <property type="match status" value="1"/>
</dbReference>
<dbReference type="Proteomes" id="UP000007798">
    <property type="component" value="Unassembled WGS sequence"/>
</dbReference>
<dbReference type="Pfam" id="PF00043">
    <property type="entry name" value="GST_C"/>
    <property type="match status" value="1"/>
</dbReference>
<evidence type="ECO:0000259" key="2">
    <source>
        <dbReference type="PROSITE" id="PS50404"/>
    </source>
</evidence>
<dbReference type="InterPro" id="IPR004045">
    <property type="entry name" value="Glutathione_S-Trfase_N"/>
</dbReference>
<dbReference type="eggNOG" id="KOG0867">
    <property type="taxonomic scope" value="Eukaryota"/>
</dbReference>
<dbReference type="FunCoup" id="B4NN04">
    <property type="interactions" value="299"/>
</dbReference>
<name>B4NN04_DROWI</name>
<dbReference type="CDD" id="cd03177">
    <property type="entry name" value="GST_C_Delta_Epsilon"/>
    <property type="match status" value="1"/>
</dbReference>
<evidence type="ECO:0000259" key="3">
    <source>
        <dbReference type="PROSITE" id="PS50405"/>
    </source>
</evidence>
<dbReference type="PANTHER" id="PTHR43969">
    <property type="entry name" value="GLUTATHIONE S TRANSFERASE D10, ISOFORM A-RELATED"/>
    <property type="match status" value="1"/>
</dbReference>
<dbReference type="Gene3D" id="3.40.30.10">
    <property type="entry name" value="Glutaredoxin"/>
    <property type="match status" value="1"/>
</dbReference>
<dbReference type="Pfam" id="PF13417">
    <property type="entry name" value="GST_N_3"/>
    <property type="match status" value="1"/>
</dbReference>
<dbReference type="SMR" id="B4NN04"/>
<dbReference type="FunFam" id="3.40.30.10:FF:000034">
    <property type="entry name" value="glutathione S-transferase 1"/>
    <property type="match status" value="1"/>
</dbReference>
<dbReference type="GO" id="GO:0004364">
    <property type="term" value="F:glutathione transferase activity"/>
    <property type="evidence" value="ECO:0007669"/>
    <property type="project" value="EnsemblMetazoa"/>
</dbReference>
<dbReference type="InParanoid" id="B4NN04"/>
<dbReference type="GO" id="GO:0006749">
    <property type="term" value="P:glutathione metabolic process"/>
    <property type="evidence" value="ECO:0007669"/>
    <property type="project" value="EnsemblMetazoa"/>
</dbReference>
<evidence type="ECO:0008006" key="6">
    <source>
        <dbReference type="Google" id="ProtNLM"/>
    </source>
</evidence>
<comment type="subunit">
    <text evidence="1">Homodimer.</text>
</comment>
<dbReference type="SUPFAM" id="SSF47616">
    <property type="entry name" value="GST C-terminal domain-like"/>
    <property type="match status" value="1"/>
</dbReference>
<dbReference type="FunFam" id="1.20.1050.10:FF:000007">
    <property type="entry name" value="Glutathione S-transferase 1-1"/>
    <property type="match status" value="1"/>
</dbReference>
<dbReference type="InterPro" id="IPR036282">
    <property type="entry name" value="Glutathione-S-Trfase_C_sf"/>
</dbReference>
<dbReference type="GO" id="GO:0009408">
    <property type="term" value="P:response to heat"/>
    <property type="evidence" value="ECO:0007669"/>
    <property type="project" value="EnsemblMetazoa"/>
</dbReference>
<evidence type="ECO:0000256" key="1">
    <source>
        <dbReference type="ARBA" id="ARBA00011738"/>
    </source>
</evidence>
<dbReference type="SFLD" id="SFLDG01153">
    <property type="entry name" value="Main.4:_Theta-like"/>
    <property type="match status" value="1"/>
</dbReference>
<evidence type="ECO:0000313" key="4">
    <source>
        <dbReference type="EMBL" id="EDW85743.1"/>
    </source>
</evidence>
<evidence type="ECO:0000313" key="5">
    <source>
        <dbReference type="Proteomes" id="UP000007798"/>
    </source>
</evidence>
<sequence>MPSKIILYGVDLSPCVRAAKLTLKALNLDYEYKQVNLSAGEHLKEDFLKMNPQHTVPVLDDNGFIIWESHAVITYLVDKYGKSDDELYPKDAVKRAVINQRLYFDATVLFSSLAAVSGPFWRAGVTVVPQEKLDAVQEALRLTEVLLSDTHIAGNSLTLADFSCATMVTSLPAIVDIDPGKYPKVLAWLERIKQEVPYFDAINSGPAKEYCDYLRSQWTKLGD</sequence>
<dbReference type="InterPro" id="IPR040079">
    <property type="entry name" value="Glutathione_S-Trfase"/>
</dbReference>
<dbReference type="HOGENOM" id="CLU_011226_2_1_1"/>
<dbReference type="PANTHER" id="PTHR43969:SF4">
    <property type="entry name" value="FI01423P-RELATED"/>
    <property type="match status" value="1"/>
</dbReference>
<dbReference type="SFLD" id="SFLDG00358">
    <property type="entry name" value="Main_(cytGST)"/>
    <property type="match status" value="1"/>
</dbReference>
<feature type="domain" description="GST C-terminal" evidence="3">
    <location>
        <begin position="91"/>
        <end position="214"/>
    </location>
</feature>
<dbReference type="InterPro" id="IPR010987">
    <property type="entry name" value="Glutathione-S-Trfase_C-like"/>
</dbReference>
<dbReference type="EMBL" id="CH964282">
    <property type="protein sequence ID" value="EDW85743.1"/>
    <property type="molecule type" value="Genomic_DNA"/>
</dbReference>
<feature type="domain" description="GST N-terminal" evidence="2">
    <location>
        <begin position="3"/>
        <end position="84"/>
    </location>
</feature>
<dbReference type="InterPro" id="IPR004046">
    <property type="entry name" value="GST_C"/>
</dbReference>
<dbReference type="OrthoDB" id="2309723at2759"/>
<dbReference type="PhylomeDB" id="B4NN04"/>
<keyword evidence="5" id="KW-1185">Reference proteome</keyword>
<accession>B4NN04</accession>
<dbReference type="KEGG" id="dwi:6652301"/>
<dbReference type="CDD" id="cd03045">
    <property type="entry name" value="GST_N_Delta_Epsilon"/>
    <property type="match status" value="1"/>
</dbReference>
<dbReference type="OMA" id="TFMRSQW"/>